<comment type="caution">
    <text evidence="1">The sequence shown here is derived from an EMBL/GenBank/DDBJ whole genome shotgun (WGS) entry which is preliminary data.</text>
</comment>
<dbReference type="AlphaFoldDB" id="A0A7X9UAZ5"/>
<reference evidence="1 2" key="1">
    <citation type="submission" date="2020-04" db="EMBL/GenBank/DDBJ databases">
        <title>Collinsella sp. KGMB02528 nov., an anaerobic actinobacterium isolated from human feces.</title>
        <authorList>
            <person name="Han K.-I."/>
            <person name="Eom M.K."/>
            <person name="Kim J.-S."/>
            <person name="Lee K.C."/>
            <person name="Suh M.K."/>
            <person name="Park S.-H."/>
            <person name="Lee J.H."/>
            <person name="Kang S.W."/>
            <person name="Park J.-E."/>
            <person name="Oh B.S."/>
            <person name="Yu S.Y."/>
            <person name="Choi S.-H."/>
            <person name="Lee D.H."/>
            <person name="Yoon H."/>
            <person name="Kim B.-Y."/>
            <person name="Lee J.H."/>
            <person name="Lee J.-S."/>
        </authorList>
    </citation>
    <scope>NUCLEOTIDE SEQUENCE [LARGE SCALE GENOMIC DNA]</scope>
    <source>
        <strain evidence="1 2">KGMB02528</strain>
    </source>
</reference>
<dbReference type="Proteomes" id="UP000546970">
    <property type="component" value="Unassembled WGS sequence"/>
</dbReference>
<organism evidence="1 2">
    <name type="scientific">Collinsella acetigenes</name>
    <dbReference type="NCBI Taxonomy" id="2713419"/>
    <lineage>
        <taxon>Bacteria</taxon>
        <taxon>Bacillati</taxon>
        <taxon>Actinomycetota</taxon>
        <taxon>Coriobacteriia</taxon>
        <taxon>Coriobacteriales</taxon>
        <taxon>Coriobacteriaceae</taxon>
        <taxon>Collinsella</taxon>
    </lineage>
</organism>
<dbReference type="RefSeq" id="WP_169276885.1">
    <property type="nucleotide sequence ID" value="NZ_JABBCP010000001.1"/>
</dbReference>
<keyword evidence="2" id="KW-1185">Reference proteome</keyword>
<accession>A0A7X9UAZ5</accession>
<sequence length="223" mass="24433">MRDKAQRRIIVLSACDSSADPAIAAKQLRISVRVARDFADAVAAYSRLSKTQAPKVELTELKTWQETTQQAEPASLVLVFPLAAKSTHACVPSKAIERIVKGLPRPNDPLIYAVAHSDSSPQETEHQALAALQHDIEQMGANWGGALLLGGAETFEHLYRLPRLGAYRRPISQAIDLLVCAARLGEPLEKAMRSIGHADPRSLVCAQPGLFPILRLQQAIWHR</sequence>
<dbReference type="EMBL" id="JABBCP010000001">
    <property type="protein sequence ID" value="NMF55181.1"/>
    <property type="molecule type" value="Genomic_DNA"/>
</dbReference>
<name>A0A7X9UAZ5_9ACTN</name>
<evidence type="ECO:0000313" key="2">
    <source>
        <dbReference type="Proteomes" id="UP000546970"/>
    </source>
</evidence>
<proteinExistence type="predicted"/>
<gene>
    <name evidence="1" type="ORF">HF320_02370</name>
</gene>
<protein>
    <submittedName>
        <fullName evidence="1">Uncharacterized protein</fullName>
    </submittedName>
</protein>
<evidence type="ECO:0000313" key="1">
    <source>
        <dbReference type="EMBL" id="NMF55181.1"/>
    </source>
</evidence>